<sequence>MVTDPAICARAAGKDRAAFETLMTATKSGLFRFVRRYTGDNEDALDLVQETYTSAWLAIHRYDPARPFDVWLRAIALNKCRDWGRRRTVRRWMRHSVGLDAPEAAHITDDAPDAETLVDDRRRLERLNMALRDLPDTLKAPLLLTTVDGRSQQEAAHILGITTKAVETRIARARQKLAIAVSF</sequence>
<evidence type="ECO:0000259" key="6">
    <source>
        <dbReference type="Pfam" id="PF04542"/>
    </source>
</evidence>
<evidence type="ECO:0000256" key="3">
    <source>
        <dbReference type="ARBA" id="ARBA00023082"/>
    </source>
</evidence>
<dbReference type="Gene3D" id="1.10.10.10">
    <property type="entry name" value="Winged helix-like DNA-binding domain superfamily/Winged helix DNA-binding domain"/>
    <property type="match status" value="1"/>
</dbReference>
<comment type="caution">
    <text evidence="8">The sequence shown here is derived from an EMBL/GenBank/DDBJ whole genome shotgun (WGS) entry which is preliminary data.</text>
</comment>
<dbReference type="PANTHER" id="PTHR43133:SF8">
    <property type="entry name" value="RNA POLYMERASE SIGMA FACTOR HI_1459-RELATED"/>
    <property type="match status" value="1"/>
</dbReference>
<keyword evidence="5" id="KW-0804">Transcription</keyword>
<organism evidence="8 9">
    <name type="scientific">Brevundimonas terrae</name>
    <dbReference type="NCBI Taxonomy" id="363631"/>
    <lineage>
        <taxon>Bacteria</taxon>
        <taxon>Pseudomonadati</taxon>
        <taxon>Pseudomonadota</taxon>
        <taxon>Alphaproteobacteria</taxon>
        <taxon>Caulobacterales</taxon>
        <taxon>Caulobacteraceae</taxon>
        <taxon>Brevundimonas</taxon>
    </lineage>
</organism>
<dbReference type="SUPFAM" id="SSF88946">
    <property type="entry name" value="Sigma2 domain of RNA polymerase sigma factors"/>
    <property type="match status" value="1"/>
</dbReference>
<dbReference type="InterPro" id="IPR014284">
    <property type="entry name" value="RNA_pol_sigma-70_dom"/>
</dbReference>
<keyword evidence="4" id="KW-0238">DNA-binding</keyword>
<dbReference type="Gene3D" id="1.10.1740.10">
    <property type="match status" value="1"/>
</dbReference>
<dbReference type="InterPro" id="IPR007627">
    <property type="entry name" value="RNA_pol_sigma70_r2"/>
</dbReference>
<gene>
    <name evidence="8" type="ORF">GCM10009093_23340</name>
</gene>
<feature type="domain" description="RNA polymerase sigma-70 region 2" evidence="6">
    <location>
        <begin position="25"/>
        <end position="88"/>
    </location>
</feature>
<evidence type="ECO:0000313" key="8">
    <source>
        <dbReference type="EMBL" id="GAA0396078.1"/>
    </source>
</evidence>
<keyword evidence="3" id="KW-0731">Sigma factor</keyword>
<dbReference type="InterPro" id="IPR013325">
    <property type="entry name" value="RNA_pol_sigma_r2"/>
</dbReference>
<dbReference type="Pfam" id="PF08281">
    <property type="entry name" value="Sigma70_r4_2"/>
    <property type="match status" value="1"/>
</dbReference>
<dbReference type="EMBL" id="BAAAEJ010000008">
    <property type="protein sequence ID" value="GAA0396078.1"/>
    <property type="molecule type" value="Genomic_DNA"/>
</dbReference>
<name>A0ABP3IAN9_9CAUL</name>
<evidence type="ECO:0000256" key="5">
    <source>
        <dbReference type="ARBA" id="ARBA00023163"/>
    </source>
</evidence>
<keyword evidence="9" id="KW-1185">Reference proteome</keyword>
<comment type="similarity">
    <text evidence="1">Belongs to the sigma-70 factor family. ECF subfamily.</text>
</comment>
<dbReference type="InterPro" id="IPR039425">
    <property type="entry name" value="RNA_pol_sigma-70-like"/>
</dbReference>
<evidence type="ECO:0000313" key="9">
    <source>
        <dbReference type="Proteomes" id="UP001500791"/>
    </source>
</evidence>
<dbReference type="CDD" id="cd06171">
    <property type="entry name" value="Sigma70_r4"/>
    <property type="match status" value="1"/>
</dbReference>
<evidence type="ECO:0000256" key="2">
    <source>
        <dbReference type="ARBA" id="ARBA00023015"/>
    </source>
</evidence>
<evidence type="ECO:0000256" key="1">
    <source>
        <dbReference type="ARBA" id="ARBA00010641"/>
    </source>
</evidence>
<reference evidence="9" key="1">
    <citation type="journal article" date="2019" name="Int. J. Syst. Evol. Microbiol.">
        <title>The Global Catalogue of Microorganisms (GCM) 10K type strain sequencing project: providing services to taxonomists for standard genome sequencing and annotation.</title>
        <authorList>
            <consortium name="The Broad Institute Genomics Platform"/>
            <consortium name="The Broad Institute Genome Sequencing Center for Infectious Disease"/>
            <person name="Wu L."/>
            <person name="Ma J."/>
        </authorList>
    </citation>
    <scope>NUCLEOTIDE SEQUENCE [LARGE SCALE GENOMIC DNA]</scope>
    <source>
        <strain evidence="9">JCM 13476</strain>
    </source>
</reference>
<dbReference type="NCBIfam" id="TIGR02937">
    <property type="entry name" value="sigma70-ECF"/>
    <property type="match status" value="1"/>
</dbReference>
<proteinExistence type="inferred from homology"/>
<dbReference type="PANTHER" id="PTHR43133">
    <property type="entry name" value="RNA POLYMERASE ECF-TYPE SIGMA FACTO"/>
    <property type="match status" value="1"/>
</dbReference>
<dbReference type="InterPro" id="IPR013249">
    <property type="entry name" value="RNA_pol_sigma70_r4_t2"/>
</dbReference>
<evidence type="ECO:0000259" key="7">
    <source>
        <dbReference type="Pfam" id="PF08281"/>
    </source>
</evidence>
<dbReference type="Proteomes" id="UP001500791">
    <property type="component" value="Unassembled WGS sequence"/>
</dbReference>
<dbReference type="InterPro" id="IPR036388">
    <property type="entry name" value="WH-like_DNA-bd_sf"/>
</dbReference>
<protein>
    <submittedName>
        <fullName evidence="8">Sigma-70 family RNA polymerase sigma factor</fullName>
    </submittedName>
</protein>
<keyword evidence="2" id="KW-0805">Transcription regulation</keyword>
<dbReference type="InterPro" id="IPR013324">
    <property type="entry name" value="RNA_pol_sigma_r3/r4-like"/>
</dbReference>
<feature type="domain" description="RNA polymerase sigma factor 70 region 4 type 2" evidence="7">
    <location>
        <begin position="125"/>
        <end position="177"/>
    </location>
</feature>
<evidence type="ECO:0000256" key="4">
    <source>
        <dbReference type="ARBA" id="ARBA00023125"/>
    </source>
</evidence>
<dbReference type="Pfam" id="PF04542">
    <property type="entry name" value="Sigma70_r2"/>
    <property type="match status" value="1"/>
</dbReference>
<accession>A0ABP3IAN9</accession>
<dbReference type="SUPFAM" id="SSF88659">
    <property type="entry name" value="Sigma3 and sigma4 domains of RNA polymerase sigma factors"/>
    <property type="match status" value="1"/>
</dbReference>